<dbReference type="Proteomes" id="UP000481360">
    <property type="component" value="Unassembled WGS sequence"/>
</dbReference>
<sequence>MTLEDVQSRTDTRGVALDEVGINGLRYPVLVSDHGGDKQESIGEFALAVALPAEVKGTHMSRFVEILHECASEISAVGMQVVHGEVLRKLKAPWAKVSVDTEFFRERLAPVSGARAKLGHRVRWTVTGGEHDSAARVEVTVPVTSVCPCSKAISDYGAHNQRGHITIGVLLAEQPDRADQVSLVELFDLAESAASAPVYPLLKRPDERFVTMQAYDNPVFVEDMARTVAGRLRSDARVGAFRVHTANDESIHDHAAYAVTEWPRRGAYALEMI</sequence>
<dbReference type="NCBIfam" id="NF010200">
    <property type="entry name" value="PRK13674.1-1"/>
    <property type="match status" value="1"/>
</dbReference>
<feature type="site" description="May be catalytically important" evidence="2">
    <location>
        <position position="147"/>
    </location>
</feature>
<evidence type="ECO:0000313" key="3">
    <source>
        <dbReference type="EMBL" id="NGY60380.1"/>
    </source>
</evidence>
<dbReference type="EMBL" id="JAAMPJ010000004">
    <property type="protein sequence ID" value="NGY60380.1"/>
    <property type="molecule type" value="Genomic_DNA"/>
</dbReference>
<dbReference type="AlphaFoldDB" id="A0A7C9VZ71"/>
<evidence type="ECO:0000256" key="2">
    <source>
        <dbReference type="HAMAP-Rule" id="MF_01527"/>
    </source>
</evidence>
<gene>
    <name evidence="2" type="primary">folE2</name>
    <name evidence="3" type="ORF">G7043_15735</name>
</gene>
<comment type="caution">
    <text evidence="3">The sequence shown here is derived from an EMBL/GenBank/DDBJ whole genome shotgun (WGS) entry which is preliminary data.</text>
</comment>
<dbReference type="InterPro" id="IPR003801">
    <property type="entry name" value="GTP_cyclohydrolase_FolE2/MptA"/>
</dbReference>
<evidence type="ECO:0000313" key="4">
    <source>
        <dbReference type="Proteomes" id="UP000481360"/>
    </source>
</evidence>
<name>A0A7C9VZ71_9PSEU</name>
<dbReference type="Gene3D" id="3.10.270.10">
    <property type="entry name" value="Urate Oxidase"/>
    <property type="match status" value="1"/>
</dbReference>
<comment type="similarity">
    <text evidence="2">Belongs to the GTP cyclohydrolase IV family.</text>
</comment>
<dbReference type="UniPathway" id="UPA00848">
    <property type="reaction ID" value="UER00151"/>
</dbReference>
<dbReference type="HAMAP" id="MF_01527_B">
    <property type="entry name" value="GTP_cyclohydrol_B"/>
    <property type="match status" value="1"/>
</dbReference>
<dbReference type="GO" id="GO:0003934">
    <property type="term" value="F:GTP cyclohydrolase I activity"/>
    <property type="evidence" value="ECO:0007669"/>
    <property type="project" value="UniProtKB-UniRule"/>
</dbReference>
<protein>
    <recommendedName>
        <fullName evidence="2">GTP cyclohydrolase FolE2</fullName>
        <ecNumber evidence="2">3.5.4.16</ecNumber>
    </recommendedName>
</protein>
<dbReference type="InterPro" id="IPR022838">
    <property type="entry name" value="GTP_cyclohydrolase_FolE2"/>
</dbReference>
<dbReference type="Pfam" id="PF02649">
    <property type="entry name" value="GCHY-1"/>
    <property type="match status" value="1"/>
</dbReference>
<evidence type="ECO:0000256" key="1">
    <source>
        <dbReference type="ARBA" id="ARBA00022801"/>
    </source>
</evidence>
<dbReference type="PANTHER" id="PTHR36445:SF1">
    <property type="entry name" value="GTP CYCLOHYDROLASE MPTA"/>
    <property type="match status" value="1"/>
</dbReference>
<accession>A0A7C9VZ71</accession>
<dbReference type="PANTHER" id="PTHR36445">
    <property type="entry name" value="GTP CYCLOHYDROLASE MPTA"/>
    <property type="match status" value="1"/>
</dbReference>
<dbReference type="EC" id="3.5.4.16" evidence="2"/>
<keyword evidence="1 2" id="KW-0378">Hydrolase</keyword>
<comment type="catalytic activity">
    <reaction evidence="2">
        <text>GTP + H2O = 7,8-dihydroneopterin 3'-triphosphate + formate + H(+)</text>
        <dbReference type="Rhea" id="RHEA:17473"/>
        <dbReference type="ChEBI" id="CHEBI:15377"/>
        <dbReference type="ChEBI" id="CHEBI:15378"/>
        <dbReference type="ChEBI" id="CHEBI:15740"/>
        <dbReference type="ChEBI" id="CHEBI:37565"/>
        <dbReference type="ChEBI" id="CHEBI:58462"/>
        <dbReference type="EC" id="3.5.4.16"/>
    </reaction>
</comment>
<comment type="function">
    <text evidence="2">Converts GTP to 7,8-dihydroneopterin triphosphate.</text>
</comment>
<comment type="pathway">
    <text evidence="2">Cofactor biosynthesis; 7,8-dihydroneopterin triphosphate biosynthesis; 7,8-dihydroneopterin triphosphate from GTP: step 1/1.</text>
</comment>
<proteinExistence type="inferred from homology"/>
<keyword evidence="4" id="KW-1185">Reference proteome</keyword>
<dbReference type="GO" id="GO:0046654">
    <property type="term" value="P:tetrahydrofolate biosynthetic process"/>
    <property type="evidence" value="ECO:0007669"/>
    <property type="project" value="UniProtKB-UniRule"/>
</dbReference>
<reference evidence="3 4" key="1">
    <citation type="submission" date="2020-03" db="EMBL/GenBank/DDBJ databases">
        <title>Isolation and identification of active actinomycetes.</title>
        <authorList>
            <person name="Sun X."/>
        </authorList>
    </citation>
    <scope>NUCLEOTIDE SEQUENCE [LARGE SCALE GENOMIC DNA]</scope>
    <source>
        <strain evidence="3 4">NEAU-D13</strain>
    </source>
</reference>
<organism evidence="3 4">
    <name type="scientific">Lentzea alba</name>
    <dbReference type="NCBI Taxonomy" id="2714351"/>
    <lineage>
        <taxon>Bacteria</taxon>
        <taxon>Bacillati</taxon>
        <taxon>Actinomycetota</taxon>
        <taxon>Actinomycetes</taxon>
        <taxon>Pseudonocardiales</taxon>
        <taxon>Pseudonocardiaceae</taxon>
        <taxon>Lentzea</taxon>
    </lineage>
</organism>
<dbReference type="RefSeq" id="WP_166046424.1">
    <property type="nucleotide sequence ID" value="NZ_JAAMPJ010000004.1"/>
</dbReference>